<feature type="region of interest" description="Disordered" evidence="1">
    <location>
        <begin position="224"/>
        <end position="243"/>
    </location>
</feature>
<dbReference type="InterPro" id="IPR041437">
    <property type="entry name" value="GH115_C"/>
</dbReference>
<dbReference type="RefSeq" id="WP_171189642.1">
    <property type="nucleotide sequence ID" value="NZ_WTPX01000192.1"/>
</dbReference>
<comment type="caution">
    <text evidence="4">The sequence shown here is derived from an EMBL/GenBank/DDBJ whole genome shotgun (WGS) entry which is preliminary data.</text>
</comment>
<dbReference type="EMBL" id="WTPX01000192">
    <property type="protein sequence ID" value="NNJ27737.1"/>
    <property type="molecule type" value="Genomic_DNA"/>
</dbReference>
<feature type="compositionally biased region" description="Polar residues" evidence="1">
    <location>
        <begin position="234"/>
        <end position="243"/>
    </location>
</feature>
<feature type="chain" id="PRO_5045539537" description="Gylcosyl hydrolase 115 C-terminal domain-containing protein" evidence="2">
    <location>
        <begin position="20"/>
        <end position="243"/>
    </location>
</feature>
<gene>
    <name evidence="4" type="ORF">LzC2_38450</name>
</gene>
<proteinExistence type="predicted"/>
<feature type="signal peptide" evidence="2">
    <location>
        <begin position="1"/>
        <end position="19"/>
    </location>
</feature>
<evidence type="ECO:0000259" key="3">
    <source>
        <dbReference type="Pfam" id="PF17829"/>
    </source>
</evidence>
<protein>
    <recommendedName>
        <fullName evidence="3">Gylcosyl hydrolase 115 C-terminal domain-containing protein</fullName>
    </recommendedName>
</protein>
<feature type="domain" description="Gylcosyl hydrolase 115 C-terminal" evidence="3">
    <location>
        <begin position="80"/>
        <end position="232"/>
    </location>
</feature>
<evidence type="ECO:0000313" key="4">
    <source>
        <dbReference type="EMBL" id="NNJ27737.1"/>
    </source>
</evidence>
<organism evidence="4 5">
    <name type="scientific">Alienimonas chondri</name>
    <dbReference type="NCBI Taxonomy" id="2681879"/>
    <lineage>
        <taxon>Bacteria</taxon>
        <taxon>Pseudomonadati</taxon>
        <taxon>Planctomycetota</taxon>
        <taxon>Planctomycetia</taxon>
        <taxon>Planctomycetales</taxon>
        <taxon>Planctomycetaceae</taxon>
        <taxon>Alienimonas</taxon>
    </lineage>
</organism>
<evidence type="ECO:0000256" key="1">
    <source>
        <dbReference type="SAM" id="MobiDB-lite"/>
    </source>
</evidence>
<keyword evidence="2" id="KW-0732">Signal</keyword>
<dbReference type="Gene3D" id="2.60.120.1620">
    <property type="match status" value="1"/>
</dbReference>
<dbReference type="Pfam" id="PF17829">
    <property type="entry name" value="GH115_C"/>
    <property type="match status" value="1"/>
</dbReference>
<feature type="region of interest" description="Disordered" evidence="1">
    <location>
        <begin position="67"/>
        <end position="86"/>
    </location>
</feature>
<evidence type="ECO:0000256" key="2">
    <source>
        <dbReference type="SAM" id="SignalP"/>
    </source>
</evidence>
<name>A0ABX1VKZ1_9PLAN</name>
<evidence type="ECO:0000313" key="5">
    <source>
        <dbReference type="Proteomes" id="UP000609651"/>
    </source>
</evidence>
<keyword evidence="5" id="KW-1185">Reference proteome</keyword>
<sequence length="243" mass="26798">MKSLAVLLAVGSTAGFAIAQEPPDAATAGAETAILERDGLIVAEAEDFFQQTATDKRAFYLTTQDATPTVAPDGDPNHAATASGGAYLEILPDTRRTHGDKLIKGENFSPDPGKLAVLSYKIRVETPGRYYVWVRAFSTGTEDNGLHVGLDGEWPESGQRMQWCEGKQTWRWDSLQRTEANHCGEPHRIYLEIEEPGEHVVQFSMREDGFEFDRWLMTTDRDFARPAGVGPQASPRSETNAPK</sequence>
<dbReference type="Proteomes" id="UP000609651">
    <property type="component" value="Unassembled WGS sequence"/>
</dbReference>
<accession>A0ABX1VKZ1</accession>
<reference evidence="4 5" key="1">
    <citation type="journal article" date="2020" name="Syst. Appl. Microbiol.">
        <title>Alienimonas chondri sp. nov., a novel planctomycete isolated from the biofilm of the red alga Chondrus crispus.</title>
        <authorList>
            <person name="Vitorino I."/>
            <person name="Albuquerque L."/>
            <person name="Wiegand S."/>
            <person name="Kallscheuer N."/>
            <person name="da Costa M.S."/>
            <person name="Lobo-da-Cunha A."/>
            <person name="Jogler C."/>
            <person name="Lage O.M."/>
        </authorList>
    </citation>
    <scope>NUCLEOTIDE SEQUENCE [LARGE SCALE GENOMIC DNA]</scope>
    <source>
        <strain evidence="4 5">LzC2</strain>
    </source>
</reference>